<proteinExistence type="predicted"/>
<organism evidence="2 3">
    <name type="scientific">Symbiodinium necroappetens</name>
    <dbReference type="NCBI Taxonomy" id="1628268"/>
    <lineage>
        <taxon>Eukaryota</taxon>
        <taxon>Sar</taxon>
        <taxon>Alveolata</taxon>
        <taxon>Dinophyceae</taxon>
        <taxon>Suessiales</taxon>
        <taxon>Symbiodiniaceae</taxon>
        <taxon>Symbiodinium</taxon>
    </lineage>
</organism>
<dbReference type="Proteomes" id="UP000601435">
    <property type="component" value="Unassembled WGS sequence"/>
</dbReference>
<comment type="caution">
    <text evidence="2">The sequence shown here is derived from an EMBL/GenBank/DDBJ whole genome shotgun (WGS) entry which is preliminary data.</text>
</comment>
<reference evidence="2" key="1">
    <citation type="submission" date="2021-02" db="EMBL/GenBank/DDBJ databases">
        <authorList>
            <person name="Dougan E. K."/>
            <person name="Rhodes N."/>
            <person name="Thang M."/>
            <person name="Chan C."/>
        </authorList>
    </citation>
    <scope>NUCLEOTIDE SEQUENCE</scope>
</reference>
<accession>A0A812SEK5</accession>
<evidence type="ECO:0000256" key="1">
    <source>
        <dbReference type="SAM" id="MobiDB-lite"/>
    </source>
</evidence>
<keyword evidence="3" id="KW-1185">Reference proteome</keyword>
<gene>
    <name evidence="2" type="ORF">SNEC2469_LOCUS13285</name>
</gene>
<evidence type="ECO:0000313" key="2">
    <source>
        <dbReference type="EMBL" id="CAE7471487.1"/>
    </source>
</evidence>
<dbReference type="AlphaFoldDB" id="A0A812SEK5"/>
<evidence type="ECO:0000313" key="3">
    <source>
        <dbReference type="Proteomes" id="UP000601435"/>
    </source>
</evidence>
<dbReference type="EMBL" id="CAJNJA010021204">
    <property type="protein sequence ID" value="CAE7471487.1"/>
    <property type="molecule type" value="Genomic_DNA"/>
</dbReference>
<name>A0A812SEK5_9DINO</name>
<feature type="region of interest" description="Disordered" evidence="1">
    <location>
        <begin position="205"/>
        <end position="238"/>
    </location>
</feature>
<dbReference type="OrthoDB" id="415774at2759"/>
<sequence>MPVLRRVRGKTAEQVAEQGVKKEIQPHVKIEKEDDKFPIVAGDVPRQTKKKGGRVKIEKDGKKENKVYKRRVETDIKRSYDQLHSEPTHDEIAAGTESIRKELKVSVGARLRMSPKQGQDGAPIACKAGRQSFITLSVMEAELYAATQGCNFLDSIGAVLDEPVPGVYKSVLAIDNTGSDVQWRLERLRTSGCLGGTYKKDSATGASEDFGVASPPNSEDDYTEKTERSGPGDRLPMARDVPTFENLAERLKDYFGAEEPPSGSMLPSTRQLRYVLYIWRHWNVSGRHHLVWGEVSTRTETSRWMENWRKA</sequence>
<protein>
    <submittedName>
        <fullName evidence="2">Uncharacterized protein</fullName>
    </submittedName>
</protein>